<keyword evidence="1" id="KW-0808">Transferase</keyword>
<proteinExistence type="predicted"/>
<reference evidence="1 2" key="1">
    <citation type="submission" date="2018-06" db="EMBL/GenBank/DDBJ databases">
        <authorList>
            <consortium name="Pathogen Informatics"/>
            <person name="Doyle S."/>
        </authorList>
    </citation>
    <scope>NUCLEOTIDE SEQUENCE [LARGE SCALE GENOMIC DNA]</scope>
    <source>
        <strain evidence="1 2">NCTC11938</strain>
    </source>
</reference>
<dbReference type="AlphaFoldDB" id="A0A379FHP0"/>
<protein>
    <submittedName>
        <fullName evidence="1">Bifunctional acyl-[acyl carrier protein] synthetase/2-acylglycerophosphoethanolamine acyltransferase</fullName>
    </submittedName>
</protein>
<accession>A0A379FHP0</accession>
<dbReference type="EMBL" id="UGTS01000004">
    <property type="protein sequence ID" value="SUC20048.1"/>
    <property type="molecule type" value="Genomic_DNA"/>
</dbReference>
<sequence>MLAILRVESPYKLEQPTAINAEGIEEAGWYDTGDIVAIDSEGFCHY</sequence>
<dbReference type="Proteomes" id="UP000254191">
    <property type="component" value="Unassembled WGS sequence"/>
</dbReference>
<evidence type="ECO:0000313" key="2">
    <source>
        <dbReference type="Proteomes" id="UP000254191"/>
    </source>
</evidence>
<dbReference type="GO" id="GO:0016746">
    <property type="term" value="F:acyltransferase activity"/>
    <property type="evidence" value="ECO:0007669"/>
    <property type="project" value="UniProtKB-KW"/>
</dbReference>
<keyword evidence="1" id="KW-0012">Acyltransferase</keyword>
<evidence type="ECO:0000313" key="1">
    <source>
        <dbReference type="EMBL" id="SUC20048.1"/>
    </source>
</evidence>
<name>A0A379FHP0_PROMI</name>
<organism evidence="1 2">
    <name type="scientific">Proteus mirabilis</name>
    <dbReference type="NCBI Taxonomy" id="584"/>
    <lineage>
        <taxon>Bacteria</taxon>
        <taxon>Pseudomonadati</taxon>
        <taxon>Pseudomonadota</taxon>
        <taxon>Gammaproteobacteria</taxon>
        <taxon>Enterobacterales</taxon>
        <taxon>Morganellaceae</taxon>
        <taxon>Proteus</taxon>
    </lineage>
</organism>
<gene>
    <name evidence="1" type="primary">aas_2</name>
    <name evidence="1" type="ORF">NCTC11938_01611</name>
</gene>